<dbReference type="PANTHER" id="PTHR44591:SF3">
    <property type="entry name" value="RESPONSE REGULATORY DOMAIN-CONTAINING PROTEIN"/>
    <property type="match status" value="1"/>
</dbReference>
<organism evidence="4 5">
    <name type="scientific">Sphingobium xenophagum</name>
    <dbReference type="NCBI Taxonomy" id="121428"/>
    <lineage>
        <taxon>Bacteria</taxon>
        <taxon>Pseudomonadati</taxon>
        <taxon>Pseudomonadota</taxon>
        <taxon>Alphaproteobacteria</taxon>
        <taxon>Sphingomonadales</taxon>
        <taxon>Sphingomonadaceae</taxon>
        <taxon>Sphingobium</taxon>
    </lineage>
</organism>
<evidence type="ECO:0000313" key="5">
    <source>
        <dbReference type="Proteomes" id="UP001267638"/>
    </source>
</evidence>
<name>A0ABU1WXT4_SPHXE</name>
<keyword evidence="1 2" id="KW-0597">Phosphoprotein</keyword>
<comment type="caution">
    <text evidence="4">The sequence shown here is derived from an EMBL/GenBank/DDBJ whole genome shotgun (WGS) entry which is preliminary data.</text>
</comment>
<dbReference type="InterPro" id="IPR001789">
    <property type="entry name" value="Sig_transdc_resp-reg_receiver"/>
</dbReference>
<dbReference type="Proteomes" id="UP001267638">
    <property type="component" value="Unassembled WGS sequence"/>
</dbReference>
<evidence type="ECO:0000256" key="2">
    <source>
        <dbReference type="PROSITE-ProRule" id="PRU00169"/>
    </source>
</evidence>
<evidence type="ECO:0000313" key="4">
    <source>
        <dbReference type="EMBL" id="MDR7154105.1"/>
    </source>
</evidence>
<protein>
    <submittedName>
        <fullName evidence="4">CheY-like chemotaxis protein</fullName>
    </submittedName>
</protein>
<dbReference type="InterPro" id="IPR011006">
    <property type="entry name" value="CheY-like_superfamily"/>
</dbReference>
<evidence type="ECO:0000256" key="1">
    <source>
        <dbReference type="ARBA" id="ARBA00022553"/>
    </source>
</evidence>
<keyword evidence="5" id="KW-1185">Reference proteome</keyword>
<evidence type="ECO:0000259" key="3">
    <source>
        <dbReference type="PROSITE" id="PS50110"/>
    </source>
</evidence>
<dbReference type="InterPro" id="IPR050595">
    <property type="entry name" value="Bact_response_regulator"/>
</dbReference>
<dbReference type="PROSITE" id="PS50110">
    <property type="entry name" value="RESPONSE_REGULATORY"/>
    <property type="match status" value="1"/>
</dbReference>
<dbReference type="SMART" id="SM00448">
    <property type="entry name" value="REC"/>
    <property type="match status" value="1"/>
</dbReference>
<dbReference type="SUPFAM" id="SSF52172">
    <property type="entry name" value="CheY-like"/>
    <property type="match status" value="1"/>
</dbReference>
<feature type="modified residue" description="4-aspartylphosphate" evidence="2">
    <location>
        <position position="71"/>
    </location>
</feature>
<dbReference type="Pfam" id="PF00072">
    <property type="entry name" value="Response_reg"/>
    <property type="match status" value="1"/>
</dbReference>
<sequence>MSQPYRIAGKPVAMSQSYRILHVDNDSDMRLVVEMATLLDTDMTIRSVASGAAALDLCLEQHARPDILMLDYRLPDMSGPDLLRRLRCDPAFAKMPVIFLTDSAGHEAEEEMRVLDPAGILNKPFNPLSLAIDIRLMADRWSAMH</sequence>
<accession>A0ABU1WXT4</accession>
<dbReference type="EMBL" id="JAVDWV010000003">
    <property type="protein sequence ID" value="MDR7154105.1"/>
    <property type="molecule type" value="Genomic_DNA"/>
</dbReference>
<dbReference type="RefSeq" id="WP_310222202.1">
    <property type="nucleotide sequence ID" value="NZ_JAVDWV010000003.1"/>
</dbReference>
<feature type="domain" description="Response regulatory" evidence="3">
    <location>
        <begin position="19"/>
        <end position="138"/>
    </location>
</feature>
<proteinExistence type="predicted"/>
<gene>
    <name evidence="4" type="ORF">J2W40_000908</name>
</gene>
<dbReference type="PANTHER" id="PTHR44591">
    <property type="entry name" value="STRESS RESPONSE REGULATOR PROTEIN 1"/>
    <property type="match status" value="1"/>
</dbReference>
<dbReference type="Gene3D" id="3.40.50.2300">
    <property type="match status" value="1"/>
</dbReference>
<reference evidence="4 5" key="1">
    <citation type="submission" date="2023-07" db="EMBL/GenBank/DDBJ databases">
        <title>Sorghum-associated microbial communities from plants grown in Nebraska, USA.</title>
        <authorList>
            <person name="Schachtman D."/>
        </authorList>
    </citation>
    <scope>NUCLEOTIDE SEQUENCE [LARGE SCALE GENOMIC DNA]</scope>
    <source>
        <strain evidence="4 5">4256</strain>
    </source>
</reference>